<evidence type="ECO:0000259" key="3">
    <source>
        <dbReference type="PROSITE" id="PS01124"/>
    </source>
</evidence>
<reference evidence="4 5" key="1">
    <citation type="journal article" date="2014" name="Int. J. Syst. Evol. Microbiol.">
        <title>Nocardia vulneris sp. nov., isolated from wounds of human patients in North America.</title>
        <authorList>
            <person name="Lasker B.A."/>
            <person name="Bell M."/>
            <person name="Klenk H.P."/>
            <person name="Sproer C."/>
            <person name="Schumann C."/>
            <person name="Schumann P."/>
            <person name="Brown J.M."/>
        </authorList>
    </citation>
    <scope>NUCLEOTIDE SEQUENCE [LARGE SCALE GENOMIC DNA]</scope>
    <source>
        <strain evidence="4 5">W9851</strain>
    </source>
</reference>
<dbReference type="InterPro" id="IPR018060">
    <property type="entry name" value="HTH_AraC"/>
</dbReference>
<evidence type="ECO:0000313" key="5">
    <source>
        <dbReference type="Proteomes" id="UP000031364"/>
    </source>
</evidence>
<keyword evidence="5" id="KW-1185">Reference proteome</keyword>
<evidence type="ECO:0000256" key="1">
    <source>
        <dbReference type="ARBA" id="ARBA00023015"/>
    </source>
</evidence>
<gene>
    <name evidence="4" type="ORF">FG87_41075</name>
</gene>
<dbReference type="InterPro" id="IPR029062">
    <property type="entry name" value="Class_I_gatase-like"/>
</dbReference>
<keyword evidence="2" id="KW-0804">Transcription</keyword>
<dbReference type="PANTHER" id="PTHR43130:SF3">
    <property type="entry name" value="HTH-TYPE TRANSCRIPTIONAL REGULATOR RV1931C"/>
    <property type="match status" value="1"/>
</dbReference>
<sequence length="320" mass="34365">MRSAAVHRVVALALGGVYPFELGIPNRVFGSASGRYEIRTCSIDGRPVHTSADYAIAVEHDSGLLATADTVVVPACDIRMTLGGALPAPVRAAFARIRPGARIVAICTGSFVLAAAGLLDGRPATTHWREAERFRRTFPKVLLDPEVLYVDDGDVLTSAGAAAGLDVCLHVVRRDHGSAVANAVARRCVVPPFREGGQAQYIEQPVPPSTSAGTAAAREWALANLHLPLTIDELAVRARMSKRTFARRFSDEVGMSPGRWLIQQRLFRARHLLESTDLTIDRIAGEVGFATGTSLRQHLNDAIGVSPNAYRRTFRAGAVS</sequence>
<dbReference type="EMBL" id="JNFP01000093">
    <property type="protein sequence ID" value="KIA59776.1"/>
    <property type="molecule type" value="Genomic_DNA"/>
</dbReference>
<dbReference type="Proteomes" id="UP000031364">
    <property type="component" value="Unassembled WGS sequence"/>
</dbReference>
<evidence type="ECO:0000313" key="4">
    <source>
        <dbReference type="EMBL" id="KIA59776.1"/>
    </source>
</evidence>
<organism evidence="4 5">
    <name type="scientific">Nocardia vulneris</name>
    <dbReference type="NCBI Taxonomy" id="1141657"/>
    <lineage>
        <taxon>Bacteria</taxon>
        <taxon>Bacillati</taxon>
        <taxon>Actinomycetota</taxon>
        <taxon>Actinomycetes</taxon>
        <taxon>Mycobacteriales</taxon>
        <taxon>Nocardiaceae</taxon>
        <taxon>Nocardia</taxon>
    </lineage>
</organism>
<dbReference type="PROSITE" id="PS01124">
    <property type="entry name" value="HTH_ARAC_FAMILY_2"/>
    <property type="match status" value="1"/>
</dbReference>
<dbReference type="CDD" id="cd03137">
    <property type="entry name" value="GATase1_AraC_1"/>
    <property type="match status" value="1"/>
</dbReference>
<accession>A0ABR4Z391</accession>
<dbReference type="RefSeq" id="WP_043682378.1">
    <property type="nucleotide sequence ID" value="NZ_BDCI01000048.1"/>
</dbReference>
<protein>
    <submittedName>
        <fullName evidence="4">AraC family transcriptional regulator</fullName>
    </submittedName>
</protein>
<proteinExistence type="predicted"/>
<keyword evidence="1" id="KW-0805">Transcription regulation</keyword>
<comment type="caution">
    <text evidence="4">The sequence shown here is derived from an EMBL/GenBank/DDBJ whole genome shotgun (WGS) entry which is preliminary data.</text>
</comment>
<dbReference type="InterPro" id="IPR002818">
    <property type="entry name" value="DJ-1/PfpI"/>
</dbReference>
<dbReference type="Gene3D" id="1.10.10.60">
    <property type="entry name" value="Homeodomain-like"/>
    <property type="match status" value="1"/>
</dbReference>
<feature type="domain" description="HTH araC/xylS-type" evidence="3">
    <location>
        <begin position="215"/>
        <end position="313"/>
    </location>
</feature>
<dbReference type="Gene3D" id="3.40.50.880">
    <property type="match status" value="1"/>
</dbReference>
<dbReference type="InterPro" id="IPR009057">
    <property type="entry name" value="Homeodomain-like_sf"/>
</dbReference>
<dbReference type="SMART" id="SM00342">
    <property type="entry name" value="HTH_ARAC"/>
    <property type="match status" value="1"/>
</dbReference>
<dbReference type="SUPFAM" id="SSF52317">
    <property type="entry name" value="Class I glutamine amidotransferase-like"/>
    <property type="match status" value="1"/>
</dbReference>
<evidence type="ECO:0000256" key="2">
    <source>
        <dbReference type="ARBA" id="ARBA00023163"/>
    </source>
</evidence>
<dbReference type="Pfam" id="PF01965">
    <property type="entry name" value="DJ-1_PfpI"/>
    <property type="match status" value="1"/>
</dbReference>
<dbReference type="InterPro" id="IPR052158">
    <property type="entry name" value="INH-QAR"/>
</dbReference>
<dbReference type="Pfam" id="PF12833">
    <property type="entry name" value="HTH_18"/>
    <property type="match status" value="1"/>
</dbReference>
<name>A0ABR4Z391_9NOCA</name>
<dbReference type="SUPFAM" id="SSF46689">
    <property type="entry name" value="Homeodomain-like"/>
    <property type="match status" value="2"/>
</dbReference>
<dbReference type="PANTHER" id="PTHR43130">
    <property type="entry name" value="ARAC-FAMILY TRANSCRIPTIONAL REGULATOR"/>
    <property type="match status" value="1"/>
</dbReference>